<evidence type="ECO:0000313" key="2">
    <source>
        <dbReference type="Proteomes" id="UP000749646"/>
    </source>
</evidence>
<dbReference type="Proteomes" id="UP000749646">
    <property type="component" value="Unassembled WGS sequence"/>
</dbReference>
<dbReference type="OrthoDB" id="2393824at2759"/>
<organism evidence="1 2">
    <name type="scientific">Modicella reniformis</name>
    <dbReference type="NCBI Taxonomy" id="1440133"/>
    <lineage>
        <taxon>Eukaryota</taxon>
        <taxon>Fungi</taxon>
        <taxon>Fungi incertae sedis</taxon>
        <taxon>Mucoromycota</taxon>
        <taxon>Mortierellomycotina</taxon>
        <taxon>Mortierellomycetes</taxon>
        <taxon>Mortierellales</taxon>
        <taxon>Mortierellaceae</taxon>
        <taxon>Modicella</taxon>
    </lineage>
</organism>
<dbReference type="EMBL" id="JAAAHW010008403">
    <property type="protein sequence ID" value="KAF9944398.1"/>
    <property type="molecule type" value="Genomic_DNA"/>
</dbReference>
<proteinExistence type="predicted"/>
<evidence type="ECO:0000313" key="1">
    <source>
        <dbReference type="EMBL" id="KAF9944398.1"/>
    </source>
</evidence>
<sequence>MFNDVFSELFRGRYAKLKTHAITESKLLPIVREAFDSAQESLIAYKYPNFSSESKLRLVVDEAQILSDK</sequence>
<comment type="caution">
    <text evidence="1">The sequence shown here is derived from an EMBL/GenBank/DDBJ whole genome shotgun (WGS) entry which is preliminary data.</text>
</comment>
<reference evidence="1" key="1">
    <citation type="journal article" date="2020" name="Fungal Divers.">
        <title>Resolving the Mortierellaceae phylogeny through synthesis of multi-gene phylogenetics and phylogenomics.</title>
        <authorList>
            <person name="Vandepol N."/>
            <person name="Liber J."/>
            <person name="Desiro A."/>
            <person name="Na H."/>
            <person name="Kennedy M."/>
            <person name="Barry K."/>
            <person name="Grigoriev I.V."/>
            <person name="Miller A.N."/>
            <person name="O'Donnell K."/>
            <person name="Stajich J.E."/>
            <person name="Bonito G."/>
        </authorList>
    </citation>
    <scope>NUCLEOTIDE SEQUENCE</scope>
    <source>
        <strain evidence="1">MES-2147</strain>
    </source>
</reference>
<gene>
    <name evidence="1" type="ORF">BGZ65_012130</name>
</gene>
<keyword evidence="2" id="KW-1185">Reference proteome</keyword>
<protein>
    <submittedName>
        <fullName evidence="1">Uncharacterized protein</fullName>
    </submittedName>
</protein>
<feature type="non-terminal residue" evidence="1">
    <location>
        <position position="69"/>
    </location>
</feature>
<name>A0A9P6IQZ8_9FUNG</name>
<accession>A0A9P6IQZ8</accession>
<dbReference type="AlphaFoldDB" id="A0A9P6IQZ8"/>